<comment type="catalytic activity">
    <reaction evidence="1">
        <text>ATP + protein L-histidine = ADP + protein N-phospho-L-histidine.</text>
        <dbReference type="EC" id="2.7.13.3"/>
    </reaction>
</comment>
<evidence type="ECO:0000256" key="6">
    <source>
        <dbReference type="ARBA" id="ARBA00022777"/>
    </source>
</evidence>
<keyword evidence="6" id="KW-0418">Kinase</keyword>
<dbReference type="PRINTS" id="PR00344">
    <property type="entry name" value="BCTRLSENSOR"/>
</dbReference>
<dbReference type="InterPro" id="IPR000014">
    <property type="entry name" value="PAS"/>
</dbReference>
<keyword evidence="4 9" id="KW-0597">Phosphoprotein</keyword>
<dbReference type="InterPro" id="IPR036890">
    <property type="entry name" value="HATPase_C_sf"/>
</dbReference>
<dbReference type="CDD" id="cd17546">
    <property type="entry name" value="REC_hyHK_CKI1_RcsC-like"/>
    <property type="match status" value="1"/>
</dbReference>
<dbReference type="InterPro" id="IPR035965">
    <property type="entry name" value="PAS-like_dom_sf"/>
</dbReference>
<dbReference type="GeneID" id="93336140"/>
<dbReference type="Gene3D" id="3.30.450.20">
    <property type="entry name" value="PAS domain"/>
    <property type="match status" value="1"/>
</dbReference>
<dbReference type="GO" id="GO:0005886">
    <property type="term" value="C:plasma membrane"/>
    <property type="evidence" value="ECO:0007669"/>
    <property type="project" value="TreeGrafter"/>
</dbReference>
<dbReference type="InterPro" id="IPR003594">
    <property type="entry name" value="HATPase_dom"/>
</dbReference>
<evidence type="ECO:0000256" key="5">
    <source>
        <dbReference type="ARBA" id="ARBA00022679"/>
    </source>
</evidence>
<dbReference type="PROSITE" id="PS50113">
    <property type="entry name" value="PAC"/>
    <property type="match status" value="1"/>
</dbReference>
<dbReference type="InterPro" id="IPR005467">
    <property type="entry name" value="His_kinase_dom"/>
</dbReference>
<evidence type="ECO:0000256" key="3">
    <source>
        <dbReference type="ARBA" id="ARBA00018672"/>
    </source>
</evidence>
<comment type="function">
    <text evidence="8">May play the central regulatory role in sporulation. It may be an element of the effector pathway responsible for the activation of sporulation genes in response to nutritional stress. Spo0A may act in concert with spo0H (a sigma factor) to control the expression of some genes that are critical to the sporulation process.</text>
</comment>
<evidence type="ECO:0000256" key="7">
    <source>
        <dbReference type="ARBA" id="ARBA00023012"/>
    </source>
</evidence>
<gene>
    <name evidence="14" type="ORF">DWX41_01255</name>
</gene>
<feature type="domain" description="Histidine kinase" evidence="11">
    <location>
        <begin position="682"/>
        <end position="902"/>
    </location>
</feature>
<dbReference type="SMART" id="SM00448">
    <property type="entry name" value="REC"/>
    <property type="match status" value="1"/>
</dbReference>
<keyword evidence="10" id="KW-0175">Coiled coil</keyword>
<dbReference type="CDD" id="cd00082">
    <property type="entry name" value="HisKA"/>
    <property type="match status" value="1"/>
</dbReference>
<name>A0A3E2X429_9FIRM</name>
<comment type="caution">
    <text evidence="14">The sequence shown here is derived from an EMBL/GenBank/DDBJ whole genome shotgun (WGS) entry which is preliminary data.</text>
</comment>
<dbReference type="Pfam" id="PF00072">
    <property type="entry name" value="Response_reg"/>
    <property type="match status" value="1"/>
</dbReference>
<dbReference type="InterPro" id="IPR003661">
    <property type="entry name" value="HisK_dim/P_dom"/>
</dbReference>
<dbReference type="InterPro" id="IPR000700">
    <property type="entry name" value="PAS-assoc_C"/>
</dbReference>
<feature type="coiled-coil region" evidence="10">
    <location>
        <begin position="645"/>
        <end position="672"/>
    </location>
</feature>
<sequence length="1063" mass="120725">MSERTKFEEAALAAELGMYREIADEAADTLCVVEQKSHKILYFHEAKKLVSNTDSCVGKKCYEVFHGRVTPCPFCTLRDGVHGEDRQVESPWGKRIYRIHSRATIWNGEPAFIQLLRDVTEEEAERQRKKRLEEYFQTLVDSLPGGVSVVRRQKDWSITPEYLSTGFADMTHTSLDQAWATYRQDALGGVHPDDVERIKAELEEAFTNIDRHYELTYRLLDGTGGYIWVRNTLTMLPDEDGGLRQYCYLRDITKEREEQERTRAQYKKLILRHYQEPGDNTLVLGHCNITQNKILEVNDFTSSGSIKSLGTDRESFFNAISQMIVDTGDRKTFLDRYLSAPMLEAYRRKELEQIFTCLTQFPGELVGCYAQYKVNLVEDPDSGDLTGILSVTDITEQVVTNLVLRRLSDTGYDHILVLDIFSNRCTVFSGTLRTDCMPPQNGDYIQMMEYLLENCILPKDRDTYRKHLDTVPMMERLKKNGAYSFDYSMVDGDGNISTKRMTVFAIDLRLGKVGLSQMDITETVREQQSLLNMLAYTFEIASFIDINTKRMVMHTRETVLEDLSPLSIEDCDYHIQAGLAPYNTAGQNMDEVRQRFLLETILEQLKEHPLGYDFVYAYQGEDNLQYKKINILWGDRNHRTVCIVRADVTEMLAEERKNKRELEDALSLAKQASQAKTDFFSTMSHDIRTPMNAIMGMTELALGHPEDPDYVKECLGKISLSSKHLLNLINDVLDMSKIEHRDMELNRECLSLNELVEQVCTMVRPQALEKHQQFHVKIGTISHEYFYGDGLRINQILINILGNAVKFTPEGGQVDFLVDELPAVNRVHYQFVIRDTGIGMSPEFLTHVFEPFARGMRVSRVQSTGLGLSITKGLVEQMGGTISAESQESKGSLFQIDLEFEAGTAAPPSTNEKEHPIISKKATDILTGSHFLIAEDNEINAEILQSLLEMHGARSQLETDGEKVVKAFSSNPPGTYDAVLMDIQMPVINGYEATRAIRALPREDAGTIPIIAMTANAFAEDVQTALEAGMTAHVAKPIDLDVLQTTLKNALSQKLRLEERQQR</sequence>
<dbReference type="Gene3D" id="3.30.565.10">
    <property type="entry name" value="Histidine kinase-like ATPase, C-terminal domain"/>
    <property type="match status" value="1"/>
</dbReference>
<evidence type="ECO:0000256" key="2">
    <source>
        <dbReference type="ARBA" id="ARBA00012438"/>
    </source>
</evidence>
<keyword evidence="7" id="KW-0902">Two-component regulatory system</keyword>
<dbReference type="RefSeq" id="WP_117440573.1">
    <property type="nucleotide sequence ID" value="NZ_QVIA01000001.1"/>
</dbReference>
<evidence type="ECO:0000256" key="8">
    <source>
        <dbReference type="ARBA" id="ARBA00024867"/>
    </source>
</evidence>
<dbReference type="PROSITE" id="PS50109">
    <property type="entry name" value="HIS_KIN"/>
    <property type="match status" value="1"/>
</dbReference>
<dbReference type="SUPFAM" id="SSF55785">
    <property type="entry name" value="PYP-like sensor domain (PAS domain)"/>
    <property type="match status" value="1"/>
</dbReference>
<evidence type="ECO:0000313" key="15">
    <source>
        <dbReference type="Proteomes" id="UP000261111"/>
    </source>
</evidence>
<evidence type="ECO:0000259" key="13">
    <source>
        <dbReference type="PROSITE" id="PS50113"/>
    </source>
</evidence>
<reference evidence="14 15" key="1">
    <citation type="submission" date="2018-08" db="EMBL/GenBank/DDBJ databases">
        <title>A genome reference for cultivated species of the human gut microbiota.</title>
        <authorList>
            <person name="Zou Y."/>
            <person name="Xue W."/>
            <person name="Luo G."/>
        </authorList>
    </citation>
    <scope>NUCLEOTIDE SEQUENCE [LARGE SCALE GENOMIC DNA]</scope>
    <source>
        <strain evidence="14 15">AF19-21</strain>
    </source>
</reference>
<dbReference type="SMART" id="SM00387">
    <property type="entry name" value="HATPase_c"/>
    <property type="match status" value="1"/>
</dbReference>
<dbReference type="EC" id="2.7.13.3" evidence="2"/>
<dbReference type="AlphaFoldDB" id="A0A3E2X429"/>
<evidence type="ECO:0000256" key="1">
    <source>
        <dbReference type="ARBA" id="ARBA00000085"/>
    </source>
</evidence>
<dbReference type="Gene3D" id="3.40.50.2300">
    <property type="match status" value="1"/>
</dbReference>
<evidence type="ECO:0000256" key="4">
    <source>
        <dbReference type="ARBA" id="ARBA00022553"/>
    </source>
</evidence>
<evidence type="ECO:0000256" key="10">
    <source>
        <dbReference type="SAM" id="Coils"/>
    </source>
</evidence>
<dbReference type="SMART" id="SM00388">
    <property type="entry name" value="HisKA"/>
    <property type="match status" value="1"/>
</dbReference>
<dbReference type="SUPFAM" id="SSF47384">
    <property type="entry name" value="Homodimeric domain of signal transducing histidine kinase"/>
    <property type="match status" value="1"/>
</dbReference>
<dbReference type="Gene3D" id="1.10.287.130">
    <property type="match status" value="1"/>
</dbReference>
<dbReference type="InterPro" id="IPR013655">
    <property type="entry name" value="PAS_fold_3"/>
</dbReference>
<dbReference type="Proteomes" id="UP000261111">
    <property type="component" value="Unassembled WGS sequence"/>
</dbReference>
<dbReference type="GO" id="GO:0009927">
    <property type="term" value="F:histidine phosphotransfer kinase activity"/>
    <property type="evidence" value="ECO:0007669"/>
    <property type="project" value="TreeGrafter"/>
</dbReference>
<dbReference type="InterPro" id="IPR036097">
    <property type="entry name" value="HisK_dim/P_sf"/>
</dbReference>
<evidence type="ECO:0000259" key="12">
    <source>
        <dbReference type="PROSITE" id="PS50110"/>
    </source>
</evidence>
<feature type="domain" description="Response regulatory" evidence="12">
    <location>
        <begin position="930"/>
        <end position="1051"/>
    </location>
</feature>
<accession>A0A3E2X429</accession>
<feature type="domain" description="PAC" evidence="13">
    <location>
        <begin position="213"/>
        <end position="264"/>
    </location>
</feature>
<evidence type="ECO:0000313" key="14">
    <source>
        <dbReference type="EMBL" id="RGC35649.1"/>
    </source>
</evidence>
<dbReference type="CDD" id="cd00130">
    <property type="entry name" value="PAS"/>
    <property type="match status" value="1"/>
</dbReference>
<dbReference type="Pfam" id="PF08447">
    <property type="entry name" value="PAS_3"/>
    <property type="match status" value="1"/>
</dbReference>
<dbReference type="EMBL" id="QVIA01000001">
    <property type="protein sequence ID" value="RGC35649.1"/>
    <property type="molecule type" value="Genomic_DNA"/>
</dbReference>
<dbReference type="Pfam" id="PF00512">
    <property type="entry name" value="HisKA"/>
    <property type="match status" value="1"/>
</dbReference>
<dbReference type="InterPro" id="IPR011006">
    <property type="entry name" value="CheY-like_superfamily"/>
</dbReference>
<dbReference type="SUPFAM" id="SSF52172">
    <property type="entry name" value="CheY-like"/>
    <property type="match status" value="1"/>
</dbReference>
<organism evidence="14 15">
    <name type="scientific">Hungatella hathewayi</name>
    <dbReference type="NCBI Taxonomy" id="154046"/>
    <lineage>
        <taxon>Bacteria</taxon>
        <taxon>Bacillati</taxon>
        <taxon>Bacillota</taxon>
        <taxon>Clostridia</taxon>
        <taxon>Lachnospirales</taxon>
        <taxon>Lachnospiraceae</taxon>
        <taxon>Hungatella</taxon>
    </lineage>
</organism>
<feature type="modified residue" description="4-aspartylphosphate" evidence="9">
    <location>
        <position position="982"/>
    </location>
</feature>
<dbReference type="SUPFAM" id="SSF55874">
    <property type="entry name" value="ATPase domain of HSP90 chaperone/DNA topoisomerase II/histidine kinase"/>
    <property type="match status" value="1"/>
</dbReference>
<dbReference type="InterPro" id="IPR004358">
    <property type="entry name" value="Sig_transdc_His_kin-like_C"/>
</dbReference>
<dbReference type="Pfam" id="PF02518">
    <property type="entry name" value="HATPase_c"/>
    <property type="match status" value="1"/>
</dbReference>
<protein>
    <recommendedName>
        <fullName evidence="3">Stage 0 sporulation protein A homolog</fullName>
        <ecNumber evidence="2">2.7.13.3</ecNumber>
    </recommendedName>
</protein>
<dbReference type="PANTHER" id="PTHR43047">
    <property type="entry name" value="TWO-COMPONENT HISTIDINE PROTEIN KINASE"/>
    <property type="match status" value="1"/>
</dbReference>
<proteinExistence type="predicted"/>
<keyword evidence="5" id="KW-0808">Transferase</keyword>
<dbReference type="GO" id="GO:0000155">
    <property type="term" value="F:phosphorelay sensor kinase activity"/>
    <property type="evidence" value="ECO:0007669"/>
    <property type="project" value="InterPro"/>
</dbReference>
<evidence type="ECO:0000259" key="11">
    <source>
        <dbReference type="PROSITE" id="PS50109"/>
    </source>
</evidence>
<dbReference type="InterPro" id="IPR001789">
    <property type="entry name" value="Sig_transdc_resp-reg_receiver"/>
</dbReference>
<dbReference type="PROSITE" id="PS50110">
    <property type="entry name" value="RESPONSE_REGULATORY"/>
    <property type="match status" value="1"/>
</dbReference>
<dbReference type="PANTHER" id="PTHR43047:SF72">
    <property type="entry name" value="OSMOSENSING HISTIDINE PROTEIN KINASE SLN1"/>
    <property type="match status" value="1"/>
</dbReference>
<evidence type="ECO:0000256" key="9">
    <source>
        <dbReference type="PROSITE-ProRule" id="PRU00169"/>
    </source>
</evidence>